<dbReference type="InterPro" id="IPR007563">
    <property type="entry name" value="DUF554"/>
</dbReference>
<organism evidence="2 3">
    <name type="scientific">Desulforhabdus amnigena</name>
    <dbReference type="NCBI Taxonomy" id="40218"/>
    <lineage>
        <taxon>Bacteria</taxon>
        <taxon>Pseudomonadati</taxon>
        <taxon>Thermodesulfobacteriota</taxon>
        <taxon>Syntrophobacteria</taxon>
        <taxon>Syntrophobacterales</taxon>
        <taxon>Syntrophobacteraceae</taxon>
        <taxon>Desulforhabdus</taxon>
    </lineage>
</organism>
<evidence type="ECO:0000256" key="1">
    <source>
        <dbReference type="SAM" id="Phobius"/>
    </source>
</evidence>
<name>A0A9W6CV75_9BACT</name>
<dbReference type="AlphaFoldDB" id="A0A9W6CV75"/>
<dbReference type="EMBL" id="BSDR01000001">
    <property type="protein sequence ID" value="GLI33134.1"/>
    <property type="molecule type" value="Genomic_DNA"/>
</dbReference>
<keyword evidence="1" id="KW-0812">Transmembrane</keyword>
<dbReference type="Pfam" id="PF04474">
    <property type="entry name" value="DUF554"/>
    <property type="match status" value="1"/>
</dbReference>
<feature type="transmembrane region" description="Helical" evidence="1">
    <location>
        <begin position="186"/>
        <end position="205"/>
    </location>
</feature>
<dbReference type="Proteomes" id="UP001144372">
    <property type="component" value="Unassembled WGS sequence"/>
</dbReference>
<keyword evidence="1" id="KW-1133">Transmembrane helix</keyword>
<keyword evidence="3" id="KW-1185">Reference proteome</keyword>
<feature type="transmembrane region" description="Helical" evidence="1">
    <location>
        <begin position="104"/>
        <end position="123"/>
    </location>
</feature>
<dbReference type="RefSeq" id="WP_281792151.1">
    <property type="nucleotide sequence ID" value="NZ_BSDR01000001.1"/>
</dbReference>
<evidence type="ECO:0000313" key="3">
    <source>
        <dbReference type="Proteomes" id="UP001144372"/>
    </source>
</evidence>
<feature type="transmembrane region" description="Helical" evidence="1">
    <location>
        <begin position="212"/>
        <end position="232"/>
    </location>
</feature>
<gene>
    <name evidence="2" type="ORF">DAMNIGENAA_05670</name>
</gene>
<reference evidence="2" key="1">
    <citation type="submission" date="2022-12" db="EMBL/GenBank/DDBJ databases">
        <title>Reference genome sequencing for broad-spectrum identification of bacterial and archaeal isolates by mass spectrometry.</title>
        <authorList>
            <person name="Sekiguchi Y."/>
            <person name="Tourlousse D.M."/>
        </authorList>
    </citation>
    <scope>NUCLEOTIDE SEQUENCE</scope>
    <source>
        <strain evidence="2">ASRB1</strain>
    </source>
</reference>
<evidence type="ECO:0000313" key="2">
    <source>
        <dbReference type="EMBL" id="GLI33134.1"/>
    </source>
</evidence>
<comment type="caution">
    <text evidence="2">The sequence shown here is derived from an EMBL/GenBank/DDBJ whole genome shotgun (WGS) entry which is preliminary data.</text>
</comment>
<feature type="transmembrane region" description="Helical" evidence="1">
    <location>
        <begin position="6"/>
        <end position="25"/>
    </location>
</feature>
<accession>A0A9W6CV75</accession>
<proteinExistence type="predicted"/>
<dbReference type="PANTHER" id="PTHR36111:SF2">
    <property type="entry name" value="INNER MEMBRANE PROTEIN"/>
    <property type="match status" value="1"/>
</dbReference>
<sequence>MVGTTINVGTILAGSMLGVTIGSRLSEKMRETALQGLGLVTTLVGLQMALETKNILIVLGAVLTGAILGEMLRIDEGLQKLGTFLQSSLSKGTKGQTARNFSEGFVMASLVFCVGPMAILGSIQDGLSGDYRTLAVKSMLDFFAAIAFSSSLGWGVGLSAFTILIYQGSLTFFAGVFAGILTDPMITEMTATGGLIIVGIGLKLLDLKAIRLANFLPALAMAPILVAVVPIIKSLF</sequence>
<dbReference type="PANTHER" id="PTHR36111">
    <property type="entry name" value="INNER MEMBRANE PROTEIN-RELATED"/>
    <property type="match status" value="1"/>
</dbReference>
<feature type="transmembrane region" description="Helical" evidence="1">
    <location>
        <begin position="135"/>
        <end position="156"/>
    </location>
</feature>
<keyword evidence="1" id="KW-0472">Membrane</keyword>
<feature type="transmembrane region" description="Helical" evidence="1">
    <location>
        <begin position="55"/>
        <end position="72"/>
    </location>
</feature>
<protein>
    <submittedName>
        <fullName evidence="2">Membrane protein</fullName>
    </submittedName>
</protein>